<dbReference type="RefSeq" id="WP_151190215.1">
    <property type="nucleotide sequence ID" value="NZ_JAQEBC010000002.1"/>
</dbReference>
<dbReference type="Proteomes" id="UP000283928">
    <property type="component" value="Unassembled WGS sequence"/>
</dbReference>
<name>A0A414KCC6_9FIRM</name>
<sequence>MKKKYITVREWIKNYEAGKYDDPSFDVQCSAGWYDWFCPDSQLLPKLKKLAKLITRIEDDFILDNYTLTFYNIYPLDYPLYDQIFFDPINRKKIKTGSFVVNCDHPYKSKHAYEISTERSDWKITFKCNDIDEVLDTIHQLTPDYGLLGMIV</sequence>
<dbReference type="AlphaFoldDB" id="A0A414KCC6"/>
<evidence type="ECO:0000313" key="1">
    <source>
        <dbReference type="EMBL" id="RHE73572.1"/>
    </source>
</evidence>
<dbReference type="EMBL" id="QSKO01000014">
    <property type="protein sequence ID" value="RHE73572.1"/>
    <property type="molecule type" value="Genomic_DNA"/>
</dbReference>
<organism evidence="1 2">
    <name type="scientific">Blautia obeum</name>
    <dbReference type="NCBI Taxonomy" id="40520"/>
    <lineage>
        <taxon>Bacteria</taxon>
        <taxon>Bacillati</taxon>
        <taxon>Bacillota</taxon>
        <taxon>Clostridia</taxon>
        <taxon>Lachnospirales</taxon>
        <taxon>Lachnospiraceae</taxon>
        <taxon>Blautia</taxon>
    </lineage>
</organism>
<protein>
    <submittedName>
        <fullName evidence="1">Uncharacterized protein</fullName>
    </submittedName>
</protein>
<reference evidence="1 2" key="1">
    <citation type="submission" date="2018-08" db="EMBL/GenBank/DDBJ databases">
        <title>A genome reference for cultivated species of the human gut microbiota.</title>
        <authorList>
            <person name="Zou Y."/>
            <person name="Xue W."/>
            <person name="Luo G."/>
        </authorList>
    </citation>
    <scope>NUCLEOTIDE SEQUENCE [LARGE SCALE GENOMIC DNA]</scope>
    <source>
        <strain evidence="1 2">AM27-32LB</strain>
    </source>
</reference>
<accession>A0A414KCC6</accession>
<evidence type="ECO:0000313" key="2">
    <source>
        <dbReference type="Proteomes" id="UP000283928"/>
    </source>
</evidence>
<proteinExistence type="predicted"/>
<gene>
    <name evidence="1" type="ORF">DW723_10460</name>
</gene>
<comment type="caution">
    <text evidence="1">The sequence shown here is derived from an EMBL/GenBank/DDBJ whole genome shotgun (WGS) entry which is preliminary data.</text>
</comment>